<dbReference type="Pfam" id="PF01037">
    <property type="entry name" value="AsnC_trans_reg"/>
    <property type="match status" value="1"/>
</dbReference>
<dbReference type="InterPro" id="IPR036388">
    <property type="entry name" value="WH-like_DNA-bd_sf"/>
</dbReference>
<dbReference type="InterPro" id="IPR019885">
    <property type="entry name" value="Tscrpt_reg_HTH_AsnC-type_CS"/>
</dbReference>
<dbReference type="Gene3D" id="1.10.10.10">
    <property type="entry name" value="Winged helix-like DNA-binding domain superfamily/Winged helix DNA-binding domain"/>
    <property type="match status" value="1"/>
</dbReference>
<dbReference type="PROSITE" id="PS50956">
    <property type="entry name" value="HTH_ASNC_2"/>
    <property type="match status" value="1"/>
</dbReference>
<proteinExistence type="predicted"/>
<dbReference type="InterPro" id="IPR019887">
    <property type="entry name" value="Tscrpt_reg_AsnC/Lrp_C"/>
</dbReference>
<dbReference type="PRINTS" id="PR00033">
    <property type="entry name" value="HTHASNC"/>
</dbReference>
<dbReference type="SUPFAM" id="SSF54909">
    <property type="entry name" value="Dimeric alpha+beta barrel"/>
    <property type="match status" value="1"/>
</dbReference>
<dbReference type="InterPro" id="IPR036390">
    <property type="entry name" value="WH_DNA-bd_sf"/>
</dbReference>
<dbReference type="PANTHER" id="PTHR30154">
    <property type="entry name" value="LEUCINE-RESPONSIVE REGULATORY PROTEIN"/>
    <property type="match status" value="1"/>
</dbReference>
<keyword evidence="2" id="KW-0238">DNA-binding</keyword>
<dbReference type="SMART" id="SM00344">
    <property type="entry name" value="HTH_ASNC"/>
    <property type="match status" value="1"/>
</dbReference>
<dbReference type="InterPro" id="IPR011008">
    <property type="entry name" value="Dimeric_a/b-barrel"/>
</dbReference>
<dbReference type="PANTHER" id="PTHR30154:SF53">
    <property type="entry name" value="HTH-TYPE TRANSCRIPTIONAL REGULATOR LRPC"/>
    <property type="match status" value="1"/>
</dbReference>
<dbReference type="SUPFAM" id="SSF46785">
    <property type="entry name" value="Winged helix' DNA-binding domain"/>
    <property type="match status" value="1"/>
</dbReference>
<evidence type="ECO:0000313" key="5">
    <source>
        <dbReference type="EMBL" id="RED51474.1"/>
    </source>
</evidence>
<evidence type="ECO:0000256" key="2">
    <source>
        <dbReference type="ARBA" id="ARBA00023125"/>
    </source>
</evidence>
<dbReference type="InterPro" id="IPR019888">
    <property type="entry name" value="Tscrpt_reg_AsnC-like"/>
</dbReference>
<dbReference type="GO" id="GO:0005829">
    <property type="term" value="C:cytosol"/>
    <property type="evidence" value="ECO:0007669"/>
    <property type="project" value="TreeGrafter"/>
</dbReference>
<evidence type="ECO:0000259" key="4">
    <source>
        <dbReference type="PROSITE" id="PS50956"/>
    </source>
</evidence>
<dbReference type="OrthoDB" id="9809462at2"/>
<evidence type="ECO:0000256" key="3">
    <source>
        <dbReference type="ARBA" id="ARBA00023163"/>
    </source>
</evidence>
<dbReference type="GO" id="GO:0043200">
    <property type="term" value="P:response to amino acid"/>
    <property type="evidence" value="ECO:0007669"/>
    <property type="project" value="TreeGrafter"/>
</dbReference>
<keyword evidence="1" id="KW-0805">Transcription regulation</keyword>
<evidence type="ECO:0000256" key="1">
    <source>
        <dbReference type="ARBA" id="ARBA00023015"/>
    </source>
</evidence>
<reference evidence="5 6" key="1">
    <citation type="submission" date="2018-07" db="EMBL/GenBank/DDBJ databases">
        <title>Genomic Encyclopedia of Type Strains, Phase III (KMG-III): the genomes of soil and plant-associated and newly described type strains.</title>
        <authorList>
            <person name="Whitman W."/>
        </authorList>
    </citation>
    <scope>NUCLEOTIDE SEQUENCE [LARGE SCALE GENOMIC DNA]</scope>
    <source>
        <strain evidence="5 6">CECT 8488</strain>
    </source>
</reference>
<dbReference type="InterPro" id="IPR000485">
    <property type="entry name" value="AsnC-type_HTH_dom"/>
</dbReference>
<dbReference type="Pfam" id="PF13404">
    <property type="entry name" value="HTH_AsnC-type"/>
    <property type="match status" value="1"/>
</dbReference>
<dbReference type="CDD" id="cd00090">
    <property type="entry name" value="HTH_ARSR"/>
    <property type="match status" value="1"/>
</dbReference>
<organism evidence="5 6">
    <name type="scientific">Aestuariispira insulae</name>
    <dbReference type="NCBI Taxonomy" id="1461337"/>
    <lineage>
        <taxon>Bacteria</taxon>
        <taxon>Pseudomonadati</taxon>
        <taxon>Pseudomonadota</taxon>
        <taxon>Alphaproteobacteria</taxon>
        <taxon>Rhodospirillales</taxon>
        <taxon>Kiloniellaceae</taxon>
        <taxon>Aestuariispira</taxon>
    </lineage>
</organism>
<protein>
    <submittedName>
        <fullName evidence="5">AsnC family transcriptional regulator</fullName>
    </submittedName>
</protein>
<comment type="caution">
    <text evidence="5">The sequence shown here is derived from an EMBL/GenBank/DDBJ whole genome shotgun (WGS) entry which is preliminary data.</text>
</comment>
<evidence type="ECO:0000313" key="6">
    <source>
        <dbReference type="Proteomes" id="UP000256845"/>
    </source>
</evidence>
<dbReference type="GO" id="GO:0043565">
    <property type="term" value="F:sequence-specific DNA binding"/>
    <property type="evidence" value="ECO:0007669"/>
    <property type="project" value="InterPro"/>
</dbReference>
<name>A0A3D9HPN1_9PROT</name>
<gene>
    <name evidence="5" type="ORF">DFP90_103276</name>
</gene>
<dbReference type="PROSITE" id="PS00519">
    <property type="entry name" value="HTH_ASNC_1"/>
    <property type="match status" value="1"/>
</dbReference>
<sequence>MDDIDKRIINALQRDGRLSYRALAAIVGLSTPAVSERVRRLEDLGIIQGYTVQIDRRKLGWSLTAFVRLICPQDHYQAVYRLARDQREILECHHVTGEDCFVIKLMARDVAHLEQVIERFHGIGRSISSLVLSTAQEDKPVSPV</sequence>
<accession>A0A3D9HPN1</accession>
<keyword evidence="3" id="KW-0804">Transcription</keyword>
<dbReference type="InterPro" id="IPR011991">
    <property type="entry name" value="ArsR-like_HTH"/>
</dbReference>
<dbReference type="RefSeq" id="WP_115936361.1">
    <property type="nucleotide sequence ID" value="NZ_QRDW01000003.1"/>
</dbReference>
<dbReference type="EMBL" id="QRDW01000003">
    <property type="protein sequence ID" value="RED51474.1"/>
    <property type="molecule type" value="Genomic_DNA"/>
</dbReference>
<dbReference type="Proteomes" id="UP000256845">
    <property type="component" value="Unassembled WGS sequence"/>
</dbReference>
<dbReference type="GO" id="GO:0006355">
    <property type="term" value="P:regulation of DNA-templated transcription"/>
    <property type="evidence" value="ECO:0007669"/>
    <property type="project" value="UniProtKB-ARBA"/>
</dbReference>
<dbReference type="AlphaFoldDB" id="A0A3D9HPN1"/>
<feature type="domain" description="HTH asnC-type" evidence="4">
    <location>
        <begin position="1"/>
        <end position="62"/>
    </location>
</feature>
<dbReference type="Gene3D" id="3.30.70.920">
    <property type="match status" value="1"/>
</dbReference>
<keyword evidence="6" id="KW-1185">Reference proteome</keyword>
<dbReference type="FunFam" id="1.10.10.10:FF:000186">
    <property type="entry name" value="AsnC family transcriptional regulator"/>
    <property type="match status" value="1"/>
</dbReference>